<comment type="caution">
    <text evidence="6">The sequence shown here is derived from an EMBL/GenBank/DDBJ whole genome shotgun (WGS) entry which is preliminary data.</text>
</comment>
<evidence type="ECO:0000256" key="2">
    <source>
        <dbReference type="ARBA" id="ARBA00022485"/>
    </source>
</evidence>
<evidence type="ECO:0008006" key="7">
    <source>
        <dbReference type="Google" id="ProtNLM"/>
    </source>
</evidence>
<dbReference type="NCBIfam" id="TIGR00216">
    <property type="entry name" value="ispH_lytB"/>
    <property type="match status" value="1"/>
</dbReference>
<sequence>MALKIKKAAGIGFCLGVRRAIDILERVATERGGVETLGAVVHNQQVLRRLADIGVELVRAVGDIQGDVVVISSHGVGPQVEEEIRARQIDIIDTTCPFVKRAQVAARRLAESGFYTIVYGDVDHPEVKGILGWAKGKGVATLDAGAVTRLNNLPRRLGVLSQTTQIPACFAEFVRRLVESPLFKDTELRVIDTICHDIRQRQAAALRLAKESDLVLVVGGHTSANSRHLVELCSTLTKTYLVETADEIQPSWLQGQHRISITSGASTDEQTIDEVVKKLKSLA</sequence>
<dbReference type="InterPro" id="IPR003451">
    <property type="entry name" value="LytB/IspH"/>
</dbReference>
<dbReference type="GO" id="GO:0051539">
    <property type="term" value="F:4 iron, 4 sulfur cluster binding"/>
    <property type="evidence" value="ECO:0007669"/>
    <property type="project" value="UniProtKB-KW"/>
</dbReference>
<dbReference type="Gene3D" id="3.40.1010.20">
    <property type="entry name" value="4-hydroxy-3-methylbut-2-enyl diphosphate reductase, catalytic domain"/>
    <property type="match status" value="2"/>
</dbReference>
<dbReference type="GO" id="GO:0051745">
    <property type="term" value="F:4-hydroxy-3-methylbut-2-enyl diphosphate reductase activity"/>
    <property type="evidence" value="ECO:0007669"/>
    <property type="project" value="InterPro"/>
</dbReference>
<dbReference type="Gene3D" id="3.40.50.11270">
    <property type="match status" value="1"/>
</dbReference>
<evidence type="ECO:0000256" key="3">
    <source>
        <dbReference type="ARBA" id="ARBA00022723"/>
    </source>
</evidence>
<keyword evidence="3" id="KW-0479">Metal-binding</keyword>
<evidence type="ECO:0000313" key="6">
    <source>
        <dbReference type="EMBL" id="GAI13813.1"/>
    </source>
</evidence>
<accession>X1L4A9</accession>
<keyword evidence="2" id="KW-0004">4Fe-4S</keyword>
<evidence type="ECO:0000256" key="4">
    <source>
        <dbReference type="ARBA" id="ARBA00023004"/>
    </source>
</evidence>
<dbReference type="EMBL" id="BARV01006503">
    <property type="protein sequence ID" value="GAI13813.1"/>
    <property type="molecule type" value="Genomic_DNA"/>
</dbReference>
<evidence type="ECO:0000256" key="5">
    <source>
        <dbReference type="ARBA" id="ARBA00023014"/>
    </source>
</evidence>
<dbReference type="GO" id="GO:0050992">
    <property type="term" value="P:dimethylallyl diphosphate biosynthetic process"/>
    <property type="evidence" value="ECO:0007669"/>
    <property type="project" value="InterPro"/>
</dbReference>
<reference evidence="6" key="1">
    <citation type="journal article" date="2014" name="Front. Microbiol.">
        <title>High frequency of phylogenetically diverse reductive dehalogenase-homologous genes in deep subseafloor sedimentary metagenomes.</title>
        <authorList>
            <person name="Kawai M."/>
            <person name="Futagami T."/>
            <person name="Toyoda A."/>
            <person name="Takaki Y."/>
            <person name="Nishi S."/>
            <person name="Hori S."/>
            <person name="Arai W."/>
            <person name="Tsubouchi T."/>
            <person name="Morono Y."/>
            <person name="Uchiyama I."/>
            <person name="Ito T."/>
            <person name="Fujiyama A."/>
            <person name="Inagaki F."/>
            <person name="Takami H."/>
        </authorList>
    </citation>
    <scope>NUCLEOTIDE SEQUENCE</scope>
    <source>
        <strain evidence="6">Expedition CK06-06</strain>
    </source>
</reference>
<organism evidence="6">
    <name type="scientific">marine sediment metagenome</name>
    <dbReference type="NCBI Taxonomy" id="412755"/>
    <lineage>
        <taxon>unclassified sequences</taxon>
        <taxon>metagenomes</taxon>
        <taxon>ecological metagenomes</taxon>
    </lineage>
</organism>
<dbReference type="PANTHER" id="PTHR30426:SF0">
    <property type="entry name" value="4-HYDROXY-3-METHYLBUT-2-ENYL DIPHOSPHATE REDUCTASE"/>
    <property type="match status" value="1"/>
</dbReference>
<comment type="cofactor">
    <cofactor evidence="1">
        <name>[4Fe-4S] cluster</name>
        <dbReference type="ChEBI" id="CHEBI:49883"/>
    </cofactor>
</comment>
<name>X1L4A9_9ZZZZ</name>
<protein>
    <recommendedName>
        <fullName evidence="7">4-hydroxy-3-methylbut-2-enyl diphosphate reductase</fullName>
    </recommendedName>
</protein>
<keyword evidence="4" id="KW-0408">Iron</keyword>
<dbReference type="CDD" id="cd13944">
    <property type="entry name" value="lytB_ispH"/>
    <property type="match status" value="1"/>
</dbReference>
<dbReference type="Pfam" id="PF02401">
    <property type="entry name" value="LYTB"/>
    <property type="match status" value="1"/>
</dbReference>
<proteinExistence type="inferred from homology"/>
<dbReference type="GO" id="GO:0046872">
    <property type="term" value="F:metal ion binding"/>
    <property type="evidence" value="ECO:0007669"/>
    <property type="project" value="UniProtKB-KW"/>
</dbReference>
<dbReference type="HAMAP" id="MF_00191">
    <property type="entry name" value="IspH"/>
    <property type="match status" value="1"/>
</dbReference>
<dbReference type="PANTHER" id="PTHR30426">
    <property type="entry name" value="4-HYDROXY-3-METHYLBUT-2-ENYL DIPHOSPHATE REDUCTASE"/>
    <property type="match status" value="1"/>
</dbReference>
<evidence type="ECO:0000256" key="1">
    <source>
        <dbReference type="ARBA" id="ARBA00001966"/>
    </source>
</evidence>
<dbReference type="GO" id="GO:0019288">
    <property type="term" value="P:isopentenyl diphosphate biosynthetic process, methylerythritol 4-phosphate pathway"/>
    <property type="evidence" value="ECO:0007669"/>
    <property type="project" value="InterPro"/>
</dbReference>
<keyword evidence="5" id="KW-0411">Iron-sulfur</keyword>
<gene>
    <name evidence="6" type="ORF">S06H3_13326</name>
</gene>
<dbReference type="AlphaFoldDB" id="X1L4A9"/>